<dbReference type="InterPro" id="IPR035965">
    <property type="entry name" value="PAS-like_dom_sf"/>
</dbReference>
<dbReference type="FunFam" id="3.30.70.270:FF:000001">
    <property type="entry name" value="Diguanylate cyclase domain protein"/>
    <property type="match status" value="1"/>
</dbReference>
<dbReference type="InterPro" id="IPR000014">
    <property type="entry name" value="PAS"/>
</dbReference>
<dbReference type="EMBL" id="JACRTG010000011">
    <property type="protein sequence ID" value="MBC8587433.1"/>
    <property type="molecule type" value="Genomic_DNA"/>
</dbReference>
<dbReference type="PROSITE" id="PS50113">
    <property type="entry name" value="PAC"/>
    <property type="match status" value="1"/>
</dbReference>
<dbReference type="CDD" id="cd00130">
    <property type="entry name" value="PAS"/>
    <property type="match status" value="1"/>
</dbReference>
<evidence type="ECO:0000259" key="2">
    <source>
        <dbReference type="PROSITE" id="PS50113"/>
    </source>
</evidence>
<dbReference type="NCBIfam" id="TIGR00229">
    <property type="entry name" value="sensory_box"/>
    <property type="match status" value="1"/>
</dbReference>
<dbReference type="AlphaFoldDB" id="A0A926EPQ0"/>
<dbReference type="PROSITE" id="PS50887">
    <property type="entry name" value="GGDEF"/>
    <property type="match status" value="1"/>
</dbReference>
<gene>
    <name evidence="4" type="ORF">H8707_04165</name>
</gene>
<feature type="domain" description="PAC" evidence="2">
    <location>
        <begin position="85"/>
        <end position="137"/>
    </location>
</feature>
<dbReference type="Gene3D" id="3.30.70.270">
    <property type="match status" value="1"/>
</dbReference>
<dbReference type="InterPro" id="IPR000160">
    <property type="entry name" value="GGDEF_dom"/>
</dbReference>
<accession>A0A926EPQ0</accession>
<sequence>MKYGNIDINEFDIINTIMNNSQDTFYFKDKFSRILFSSRAHSLLWGVDDPEMVIGKSDFDYFPRDFAQQAYDIEQEIMATEIPILGTVEKLIRPDGSTMWLSASKYPLYDKEGNIIGTWGTSRDITSLKNAEEELKLVNKKLEEANQKLKELSVKDSLSGLYNQGYFFEELNKTFELYKRREKICQTNGFSLILLDIDNFKNINDKYGHLMGDYTIAHVGKTIAKRVRSSDKCFRYGGDEFAIILYDTELDGARTVAEKLRTSIAKNPIRFMDNEIQVTVSMGVSSFNEVGKAENMFQRADEKLYKSKGIGKNKVS</sequence>
<dbReference type="PANTHER" id="PTHR45138:SF9">
    <property type="entry name" value="DIGUANYLATE CYCLASE DGCM-RELATED"/>
    <property type="match status" value="1"/>
</dbReference>
<dbReference type="SUPFAM" id="SSF55785">
    <property type="entry name" value="PYP-like sensor domain (PAS domain)"/>
    <property type="match status" value="1"/>
</dbReference>
<feature type="coiled-coil region" evidence="1">
    <location>
        <begin position="125"/>
        <end position="155"/>
    </location>
</feature>
<dbReference type="Pfam" id="PF08448">
    <property type="entry name" value="PAS_4"/>
    <property type="match status" value="1"/>
</dbReference>
<dbReference type="GO" id="GO:0005886">
    <property type="term" value="C:plasma membrane"/>
    <property type="evidence" value="ECO:0007669"/>
    <property type="project" value="TreeGrafter"/>
</dbReference>
<organism evidence="4 5">
    <name type="scientific">Paratissierella segnis</name>
    <dbReference type="NCBI Taxonomy" id="2763679"/>
    <lineage>
        <taxon>Bacteria</taxon>
        <taxon>Bacillati</taxon>
        <taxon>Bacillota</taxon>
        <taxon>Tissierellia</taxon>
        <taxon>Tissierellales</taxon>
        <taxon>Tissierellaceae</taxon>
        <taxon>Paratissierella</taxon>
    </lineage>
</organism>
<keyword evidence="5" id="KW-1185">Reference proteome</keyword>
<dbReference type="InterPro" id="IPR029787">
    <property type="entry name" value="Nucleotide_cyclase"/>
</dbReference>
<dbReference type="InterPro" id="IPR013656">
    <property type="entry name" value="PAS_4"/>
</dbReference>
<keyword evidence="1" id="KW-0175">Coiled coil</keyword>
<dbReference type="Gene3D" id="3.30.450.20">
    <property type="entry name" value="PAS domain"/>
    <property type="match status" value="1"/>
</dbReference>
<protein>
    <submittedName>
        <fullName evidence="4">GGDEF domain-containing protein</fullName>
    </submittedName>
</protein>
<evidence type="ECO:0000313" key="5">
    <source>
        <dbReference type="Proteomes" id="UP000601171"/>
    </source>
</evidence>
<proteinExistence type="predicted"/>
<dbReference type="GO" id="GO:1902201">
    <property type="term" value="P:negative regulation of bacterial-type flagellum-dependent cell motility"/>
    <property type="evidence" value="ECO:0007669"/>
    <property type="project" value="TreeGrafter"/>
</dbReference>
<dbReference type="SUPFAM" id="SSF55073">
    <property type="entry name" value="Nucleotide cyclase"/>
    <property type="match status" value="1"/>
</dbReference>
<evidence type="ECO:0000256" key="1">
    <source>
        <dbReference type="SAM" id="Coils"/>
    </source>
</evidence>
<dbReference type="NCBIfam" id="TIGR00254">
    <property type="entry name" value="GGDEF"/>
    <property type="match status" value="1"/>
</dbReference>
<dbReference type="Pfam" id="PF00990">
    <property type="entry name" value="GGDEF"/>
    <property type="match status" value="1"/>
</dbReference>
<dbReference type="InterPro" id="IPR043128">
    <property type="entry name" value="Rev_trsase/Diguanyl_cyclase"/>
</dbReference>
<feature type="domain" description="GGDEF" evidence="3">
    <location>
        <begin position="188"/>
        <end position="316"/>
    </location>
</feature>
<comment type="caution">
    <text evidence="4">The sequence shown here is derived from an EMBL/GenBank/DDBJ whole genome shotgun (WGS) entry which is preliminary data.</text>
</comment>
<reference evidence="4" key="1">
    <citation type="submission" date="2020-08" db="EMBL/GenBank/DDBJ databases">
        <title>Genome public.</title>
        <authorList>
            <person name="Liu C."/>
            <person name="Sun Q."/>
        </authorList>
    </citation>
    <scope>NUCLEOTIDE SEQUENCE</scope>
    <source>
        <strain evidence="4">BX21</strain>
    </source>
</reference>
<dbReference type="GO" id="GO:0052621">
    <property type="term" value="F:diguanylate cyclase activity"/>
    <property type="evidence" value="ECO:0007669"/>
    <property type="project" value="TreeGrafter"/>
</dbReference>
<dbReference type="RefSeq" id="WP_262428893.1">
    <property type="nucleotide sequence ID" value="NZ_JACRTG010000011.1"/>
</dbReference>
<dbReference type="Proteomes" id="UP000601171">
    <property type="component" value="Unassembled WGS sequence"/>
</dbReference>
<dbReference type="InterPro" id="IPR050469">
    <property type="entry name" value="Diguanylate_Cyclase"/>
</dbReference>
<name>A0A926EPQ0_9FIRM</name>
<dbReference type="CDD" id="cd01949">
    <property type="entry name" value="GGDEF"/>
    <property type="match status" value="1"/>
</dbReference>
<dbReference type="PANTHER" id="PTHR45138">
    <property type="entry name" value="REGULATORY COMPONENTS OF SENSORY TRANSDUCTION SYSTEM"/>
    <property type="match status" value="1"/>
</dbReference>
<dbReference type="GO" id="GO:0043709">
    <property type="term" value="P:cell adhesion involved in single-species biofilm formation"/>
    <property type="evidence" value="ECO:0007669"/>
    <property type="project" value="TreeGrafter"/>
</dbReference>
<evidence type="ECO:0000313" key="4">
    <source>
        <dbReference type="EMBL" id="MBC8587433.1"/>
    </source>
</evidence>
<dbReference type="InterPro" id="IPR000700">
    <property type="entry name" value="PAS-assoc_C"/>
</dbReference>
<evidence type="ECO:0000259" key="3">
    <source>
        <dbReference type="PROSITE" id="PS50887"/>
    </source>
</evidence>
<dbReference type="SMART" id="SM00267">
    <property type="entry name" value="GGDEF"/>
    <property type="match status" value="1"/>
</dbReference>